<evidence type="ECO:0000313" key="3">
    <source>
        <dbReference type="Proteomes" id="UP000095759"/>
    </source>
</evidence>
<dbReference type="OrthoDB" id="3427187at2"/>
<dbReference type="InterPro" id="IPR010982">
    <property type="entry name" value="Lambda_DNA-bd_dom_sf"/>
</dbReference>
<dbReference type="CDD" id="cd00093">
    <property type="entry name" value="HTH_XRE"/>
    <property type="match status" value="1"/>
</dbReference>
<gene>
    <name evidence="2" type="ORF">AS594_32805</name>
</gene>
<dbReference type="PANTHER" id="PTHR47691:SF3">
    <property type="entry name" value="HTH-TYPE TRANSCRIPTIONAL REGULATOR RV0890C-RELATED"/>
    <property type="match status" value="1"/>
</dbReference>
<proteinExistence type="predicted"/>
<dbReference type="Proteomes" id="UP000095759">
    <property type="component" value="Unassembled WGS sequence"/>
</dbReference>
<dbReference type="Pfam" id="PF01381">
    <property type="entry name" value="HTH_3"/>
    <property type="match status" value="1"/>
</dbReference>
<accession>A0A1E5PG75</accession>
<evidence type="ECO:0000313" key="2">
    <source>
        <dbReference type="EMBL" id="OEJ28550.1"/>
    </source>
</evidence>
<dbReference type="EMBL" id="MEHJ01000001">
    <property type="protein sequence ID" value="OEJ28550.1"/>
    <property type="molecule type" value="Genomic_DNA"/>
</dbReference>
<dbReference type="GO" id="GO:0003677">
    <property type="term" value="F:DNA binding"/>
    <property type="evidence" value="ECO:0007669"/>
    <property type="project" value="InterPro"/>
</dbReference>
<evidence type="ECO:0000259" key="1">
    <source>
        <dbReference type="PROSITE" id="PS50943"/>
    </source>
</evidence>
<dbReference type="RefSeq" id="WP_069775044.1">
    <property type="nucleotide sequence ID" value="NZ_MEHI01000001.1"/>
</dbReference>
<sequence length="464" mass="48323">MNLTVTAGPAQDTQVGALIRAHRLRIGLTQRELADLSTISVRAIRDLEHGRARRPRTDTVRLMADALRLGPRARAALEDAAQLGRALGVTAGPPAPPDAPQPLLGRNTETGTLVRELSPDGEERLTHVVGLPGVGKTRVALAVAATLHGGGMPVLWHAFPGAAREYLPTGPGIWTELTDRLVAGLYGDEPGPENTEPAGGLLGEGPVLLVLDGAPAGAPRFDRLTRLLHDVPGLRLLVTSDEPWQAPGERLFLLCPLPVPAADGNGSDLSGRPADPGAEGEPAVRMFLDQVRRVRPEPAAAGADRERAVRICRLLDGHPGALSAAASWLVVSDLAALCDTLEADPTAFLDHLGGRADCLRESLRNRIGRLPAGPRTLLTALCAAPGGGESAGAGALEDSFQLPALTALTGRSLPECGRLLRELLLSGLVRAAHEEGASHFRVPALVRALVPGAAVCAPQATAAV</sequence>
<dbReference type="InterPro" id="IPR027417">
    <property type="entry name" value="P-loop_NTPase"/>
</dbReference>
<dbReference type="SUPFAM" id="SSF47413">
    <property type="entry name" value="lambda repressor-like DNA-binding domains"/>
    <property type="match status" value="1"/>
</dbReference>
<dbReference type="InterPro" id="IPR001387">
    <property type="entry name" value="Cro/C1-type_HTH"/>
</dbReference>
<dbReference type="SMART" id="SM00530">
    <property type="entry name" value="HTH_XRE"/>
    <property type="match status" value="1"/>
</dbReference>
<feature type="domain" description="HTH cro/C1-type" evidence="1">
    <location>
        <begin position="19"/>
        <end position="75"/>
    </location>
</feature>
<name>A0A1E5PG75_9ACTN</name>
<keyword evidence="3" id="KW-1185">Reference proteome</keyword>
<protein>
    <recommendedName>
        <fullName evidence="1">HTH cro/C1-type domain-containing protein</fullName>
    </recommendedName>
</protein>
<dbReference type="SUPFAM" id="SSF52540">
    <property type="entry name" value="P-loop containing nucleoside triphosphate hydrolases"/>
    <property type="match status" value="1"/>
</dbReference>
<dbReference type="Gene3D" id="1.10.260.40">
    <property type="entry name" value="lambda repressor-like DNA-binding domains"/>
    <property type="match status" value="1"/>
</dbReference>
<dbReference type="AlphaFoldDB" id="A0A1E5PG75"/>
<dbReference type="PROSITE" id="PS50943">
    <property type="entry name" value="HTH_CROC1"/>
    <property type="match status" value="1"/>
</dbReference>
<organism evidence="2 3">
    <name type="scientific">Streptomyces agglomeratus</name>
    <dbReference type="NCBI Taxonomy" id="285458"/>
    <lineage>
        <taxon>Bacteria</taxon>
        <taxon>Bacillati</taxon>
        <taxon>Actinomycetota</taxon>
        <taxon>Actinomycetes</taxon>
        <taxon>Kitasatosporales</taxon>
        <taxon>Streptomycetaceae</taxon>
        <taxon>Streptomyces</taxon>
    </lineage>
</organism>
<dbReference type="STRING" id="285458.BGM19_03950"/>
<reference evidence="2 3" key="1">
    <citation type="submission" date="2016-08" db="EMBL/GenBank/DDBJ databases">
        <title>Complete genome sequence of Streptomyces agglomeratus strain 6-3-2, a novel anti-MRSA actinomycete isolated from Wuli of Tebit, China.</title>
        <authorList>
            <person name="Chen X."/>
        </authorList>
    </citation>
    <scope>NUCLEOTIDE SEQUENCE [LARGE SCALE GENOMIC DNA]</scope>
    <source>
        <strain evidence="2 3">6-3-2</strain>
    </source>
</reference>
<comment type="caution">
    <text evidence="2">The sequence shown here is derived from an EMBL/GenBank/DDBJ whole genome shotgun (WGS) entry which is preliminary data.</text>
</comment>
<dbReference type="PANTHER" id="PTHR47691">
    <property type="entry name" value="REGULATOR-RELATED"/>
    <property type="match status" value="1"/>
</dbReference>
<dbReference type="Gene3D" id="3.40.50.300">
    <property type="entry name" value="P-loop containing nucleotide triphosphate hydrolases"/>
    <property type="match status" value="1"/>
</dbReference>